<dbReference type="PANTHER" id="PTHR21113">
    <property type="entry name" value="AGAP001705-PA"/>
    <property type="match status" value="1"/>
</dbReference>
<sequence>MKIALRIPEPATVDRQWGECGVCGDAYDLPSPRPHEAGGLYSTGVISRTYTQADVINVTVDITANHMGYFTFKLCPNNNFEKEATQTCLDSFVLQVVDASGQVSGERHYIDNTVGFKHVRLQLPEDVTCTQCVLQWTYNTGNSWGCGDNGCCIGCGPQEQFVNCVDIAITARGDSGSNIHTTTDSTVTQAASTVTNTKASRGRTHVRLSPAFLSEAAPEASERLTELLPGEGVDERVNDDSEVGQHQCHQVSGLQLQGVLLHHL</sequence>
<dbReference type="OrthoDB" id="64893at2759"/>
<dbReference type="AlphaFoldDB" id="A0A2T7P7D5"/>
<name>A0A2T7P7D5_POMCA</name>
<evidence type="ECO:0000259" key="1">
    <source>
        <dbReference type="Pfam" id="PF03067"/>
    </source>
</evidence>
<organism evidence="2 3">
    <name type="scientific">Pomacea canaliculata</name>
    <name type="common">Golden apple snail</name>
    <dbReference type="NCBI Taxonomy" id="400727"/>
    <lineage>
        <taxon>Eukaryota</taxon>
        <taxon>Metazoa</taxon>
        <taxon>Spiralia</taxon>
        <taxon>Lophotrochozoa</taxon>
        <taxon>Mollusca</taxon>
        <taxon>Gastropoda</taxon>
        <taxon>Caenogastropoda</taxon>
        <taxon>Architaenioglossa</taxon>
        <taxon>Ampullarioidea</taxon>
        <taxon>Ampullariidae</taxon>
        <taxon>Pomacea</taxon>
    </lineage>
</organism>
<feature type="domain" description="Chitin-binding type-4" evidence="1">
    <location>
        <begin position="20"/>
        <end position="167"/>
    </location>
</feature>
<dbReference type="PANTHER" id="PTHR21113:SF4">
    <property type="entry name" value="CHITIN-BINDING TYPE-4 DOMAIN-CONTAINING PROTEIN"/>
    <property type="match status" value="1"/>
</dbReference>
<dbReference type="STRING" id="400727.A0A2T7P7D5"/>
<dbReference type="Pfam" id="PF03067">
    <property type="entry name" value="LPMO_10"/>
    <property type="match status" value="1"/>
</dbReference>
<dbReference type="Proteomes" id="UP000245119">
    <property type="component" value="Linkage Group LG6"/>
</dbReference>
<evidence type="ECO:0000313" key="3">
    <source>
        <dbReference type="Proteomes" id="UP000245119"/>
    </source>
</evidence>
<accession>A0A2T7P7D5</accession>
<gene>
    <name evidence="2" type="ORF">C0Q70_11943</name>
</gene>
<protein>
    <recommendedName>
        <fullName evidence="1">Chitin-binding type-4 domain-containing protein</fullName>
    </recommendedName>
</protein>
<keyword evidence="3" id="KW-1185">Reference proteome</keyword>
<comment type="caution">
    <text evidence="2">The sequence shown here is derived from an EMBL/GenBank/DDBJ whole genome shotgun (WGS) entry which is preliminary data.</text>
</comment>
<dbReference type="EMBL" id="PZQS01000006">
    <property type="protein sequence ID" value="PVD29345.1"/>
    <property type="molecule type" value="Genomic_DNA"/>
</dbReference>
<dbReference type="InterPro" id="IPR004302">
    <property type="entry name" value="Cellulose/chitin-bd_N"/>
</dbReference>
<reference evidence="2 3" key="1">
    <citation type="submission" date="2018-04" db="EMBL/GenBank/DDBJ databases">
        <title>The genome of golden apple snail Pomacea canaliculata provides insight into stress tolerance and invasive adaptation.</title>
        <authorList>
            <person name="Liu C."/>
            <person name="Liu B."/>
            <person name="Ren Y."/>
            <person name="Zhang Y."/>
            <person name="Wang H."/>
            <person name="Li S."/>
            <person name="Jiang F."/>
            <person name="Yin L."/>
            <person name="Zhang G."/>
            <person name="Qian W."/>
            <person name="Fan W."/>
        </authorList>
    </citation>
    <scope>NUCLEOTIDE SEQUENCE [LARGE SCALE GENOMIC DNA]</scope>
    <source>
        <strain evidence="2">SZHN2017</strain>
        <tissue evidence="2">Muscle</tissue>
    </source>
</reference>
<evidence type="ECO:0000313" key="2">
    <source>
        <dbReference type="EMBL" id="PVD29345.1"/>
    </source>
</evidence>
<proteinExistence type="predicted"/>